<evidence type="ECO:0000313" key="5">
    <source>
        <dbReference type="Proteomes" id="UP000827721"/>
    </source>
</evidence>
<gene>
    <name evidence="4" type="ORF">JRO89_XS04G0208000</name>
</gene>
<dbReference type="PANTHER" id="PTHR31301:SF103">
    <property type="entry name" value="LOB DOMAIN-CONTAINING PROTEIN 5-RELATED"/>
    <property type="match status" value="1"/>
</dbReference>
<name>A0ABQ8I675_9ROSI</name>
<feature type="domain" description="LOB" evidence="3">
    <location>
        <begin position="26"/>
        <end position="127"/>
    </location>
</feature>
<feature type="region of interest" description="Disordered" evidence="2">
    <location>
        <begin position="1"/>
        <end position="21"/>
    </location>
</feature>
<feature type="compositionally biased region" description="Polar residues" evidence="2">
    <location>
        <begin position="206"/>
        <end position="219"/>
    </location>
</feature>
<dbReference type="PANTHER" id="PTHR31301">
    <property type="entry name" value="LOB DOMAIN-CONTAINING PROTEIN 4-RELATED"/>
    <property type="match status" value="1"/>
</dbReference>
<evidence type="ECO:0000313" key="4">
    <source>
        <dbReference type="EMBL" id="KAH7572132.1"/>
    </source>
</evidence>
<dbReference type="InterPro" id="IPR004883">
    <property type="entry name" value="LOB"/>
</dbReference>
<dbReference type="EMBL" id="JAFEMO010000004">
    <property type="protein sequence ID" value="KAH7572132.1"/>
    <property type="molecule type" value="Genomic_DNA"/>
</dbReference>
<accession>A0ABQ8I675</accession>
<feature type="region of interest" description="Disordered" evidence="2">
    <location>
        <begin position="194"/>
        <end position="238"/>
    </location>
</feature>
<protein>
    <recommendedName>
        <fullName evidence="3">LOB domain-containing protein</fullName>
    </recommendedName>
</protein>
<dbReference type="Pfam" id="PF03195">
    <property type="entry name" value="LOB"/>
    <property type="match status" value="1"/>
</dbReference>
<proteinExistence type="inferred from homology"/>
<dbReference type="PROSITE" id="PS50891">
    <property type="entry name" value="LOB"/>
    <property type="match status" value="1"/>
</dbReference>
<dbReference type="Proteomes" id="UP000827721">
    <property type="component" value="Unassembled WGS sequence"/>
</dbReference>
<evidence type="ECO:0000259" key="3">
    <source>
        <dbReference type="PROSITE" id="PS50891"/>
    </source>
</evidence>
<feature type="compositionally biased region" description="Basic residues" evidence="2">
    <location>
        <begin position="227"/>
        <end position="238"/>
    </location>
</feature>
<keyword evidence="5" id="KW-1185">Reference proteome</keyword>
<feature type="region of interest" description="Disordered" evidence="2">
    <location>
        <begin position="138"/>
        <end position="173"/>
    </location>
</feature>
<sequence length="238" mass="26946">MILKLNPFLTSKKKKMNREPQAGNTQACAACQLQRKRCDQNCDMAQYFPASRYSELQNAYRLFGMINIQRMINCVPPKQRKAAAESILIEGNARSNDPVNGCLGIVRDLKSQINLYENEREVVNRQLAFFCERKGDEHRENLRGSSSSSSTKTPLKFENDFDGIAPPTIGQSPNIDDDLTMIDHILDFQSTMDEGLDQPTMEPFQFGTSEEQTMKAANNSDEEEKKRSSHKGKKPMGK</sequence>
<comment type="caution">
    <text evidence="4">The sequence shown here is derived from an EMBL/GenBank/DDBJ whole genome shotgun (WGS) entry which is preliminary data.</text>
</comment>
<evidence type="ECO:0000256" key="2">
    <source>
        <dbReference type="SAM" id="MobiDB-lite"/>
    </source>
</evidence>
<evidence type="ECO:0000256" key="1">
    <source>
        <dbReference type="ARBA" id="ARBA00005474"/>
    </source>
</evidence>
<reference evidence="4 5" key="1">
    <citation type="submission" date="2021-02" db="EMBL/GenBank/DDBJ databases">
        <title>Plant Genome Project.</title>
        <authorList>
            <person name="Zhang R.-G."/>
        </authorList>
    </citation>
    <scope>NUCLEOTIDE SEQUENCE [LARGE SCALE GENOMIC DNA]</scope>
    <source>
        <tissue evidence="4">Leaves</tissue>
    </source>
</reference>
<organism evidence="4 5">
    <name type="scientific">Xanthoceras sorbifolium</name>
    <dbReference type="NCBI Taxonomy" id="99658"/>
    <lineage>
        <taxon>Eukaryota</taxon>
        <taxon>Viridiplantae</taxon>
        <taxon>Streptophyta</taxon>
        <taxon>Embryophyta</taxon>
        <taxon>Tracheophyta</taxon>
        <taxon>Spermatophyta</taxon>
        <taxon>Magnoliopsida</taxon>
        <taxon>eudicotyledons</taxon>
        <taxon>Gunneridae</taxon>
        <taxon>Pentapetalae</taxon>
        <taxon>rosids</taxon>
        <taxon>malvids</taxon>
        <taxon>Sapindales</taxon>
        <taxon>Sapindaceae</taxon>
        <taxon>Xanthoceroideae</taxon>
        <taxon>Xanthoceras</taxon>
    </lineage>
</organism>
<comment type="similarity">
    <text evidence="1">Belongs to the LOB domain-containing protein family.</text>
</comment>